<keyword evidence="7" id="KW-1185">Reference proteome</keyword>
<reference evidence="6 7" key="1">
    <citation type="submission" date="2018-06" db="EMBL/GenBank/DDBJ databases">
        <title>Genomic Encyclopedia of Type Strains, Phase III (KMG-III): the genomes of soil and plant-associated and newly described type strains.</title>
        <authorList>
            <person name="Whitman W."/>
        </authorList>
    </citation>
    <scope>NUCLEOTIDE SEQUENCE [LARGE SCALE GENOMIC DNA]</scope>
    <source>
        <strain evidence="6 7">CECT 7730</strain>
    </source>
</reference>
<dbReference type="PRINTS" id="PR00909">
    <property type="entry name" value="SPERMDNBNDNG"/>
</dbReference>
<comment type="caution">
    <text evidence="6">The sequence shown here is derived from an EMBL/GenBank/DDBJ whole genome shotgun (WGS) entry which is preliminary data.</text>
</comment>
<dbReference type="CDD" id="cd13590">
    <property type="entry name" value="PBP2_PotD_PotF_like"/>
    <property type="match status" value="1"/>
</dbReference>
<proteinExistence type="predicted"/>
<dbReference type="GO" id="GO:0042597">
    <property type="term" value="C:periplasmic space"/>
    <property type="evidence" value="ECO:0007669"/>
    <property type="project" value="UniProtKB-SubCell"/>
</dbReference>
<gene>
    <name evidence="6" type="ORF">DFP75_101591</name>
</gene>
<evidence type="ECO:0000256" key="3">
    <source>
        <dbReference type="ARBA" id="ARBA00022729"/>
    </source>
</evidence>
<dbReference type="Proteomes" id="UP000247551">
    <property type="component" value="Unassembled WGS sequence"/>
</dbReference>
<dbReference type="InterPro" id="IPR006059">
    <property type="entry name" value="SBP"/>
</dbReference>
<name>A0A318V8Z3_9GAMM</name>
<dbReference type="GO" id="GO:0019808">
    <property type="term" value="F:polyamine binding"/>
    <property type="evidence" value="ECO:0007669"/>
    <property type="project" value="InterPro"/>
</dbReference>
<dbReference type="EMBL" id="QKLW01000001">
    <property type="protein sequence ID" value="PYF84553.1"/>
    <property type="molecule type" value="Genomic_DNA"/>
</dbReference>
<dbReference type="SUPFAM" id="SSF53850">
    <property type="entry name" value="Periplasmic binding protein-like II"/>
    <property type="match status" value="1"/>
</dbReference>
<dbReference type="InterPro" id="IPR001188">
    <property type="entry name" value="Sperm_putr-bd"/>
</dbReference>
<dbReference type="Pfam" id="PF13416">
    <property type="entry name" value="SBP_bac_8"/>
    <property type="match status" value="1"/>
</dbReference>
<dbReference type="RefSeq" id="WP_110572055.1">
    <property type="nucleotide sequence ID" value="NZ_QKLW01000001.1"/>
</dbReference>
<evidence type="ECO:0000256" key="4">
    <source>
        <dbReference type="ARBA" id="ARBA00022764"/>
    </source>
</evidence>
<organism evidence="6 7">
    <name type="scientific">Marinomonas alcarazii</name>
    <dbReference type="NCBI Taxonomy" id="491949"/>
    <lineage>
        <taxon>Bacteria</taxon>
        <taxon>Pseudomonadati</taxon>
        <taxon>Pseudomonadota</taxon>
        <taxon>Gammaproteobacteria</taxon>
        <taxon>Oceanospirillales</taxon>
        <taxon>Oceanospirillaceae</taxon>
        <taxon>Marinomonas</taxon>
    </lineage>
</organism>
<sequence>MNHLLFRCCKPLSAWGFCLFSTFVSIHAYSAPTLNILNWDDYLSEEAIAGWESLEGVKVQVIAYDNEDVRDLLLTDLTQNHIDLAIVDSQSATKLAKLGYVINLKETVSLSGIEPEWLQKCGDSGVPYLWGTLGIAYREDKVHQPVNAWADLFSERDDLKGHIGMLGDYYSIMVPALIHLNLSPNTDKEVDLKATFELLKKQSDSVLTYEYAPSFLSNSTKKDDLYAAVVYSGDQFLMNETVGKEVWRYVLPEEQSIVWLDCWVVPTNSEKQSLALSFIEYISQAKVAAKNSEEIGVATVSHAAHGLQSKTMAEDALIYPRMESPDKFLPVEMLSDANIQQRIRIQEAVKVIHESK</sequence>
<evidence type="ECO:0000256" key="1">
    <source>
        <dbReference type="ARBA" id="ARBA00004418"/>
    </source>
</evidence>
<evidence type="ECO:0000313" key="7">
    <source>
        <dbReference type="Proteomes" id="UP000247551"/>
    </source>
</evidence>
<comment type="subcellular location">
    <subcellularLocation>
        <location evidence="1">Periplasm</location>
    </subcellularLocation>
</comment>
<evidence type="ECO:0000256" key="5">
    <source>
        <dbReference type="SAM" id="SignalP"/>
    </source>
</evidence>
<keyword evidence="3 5" id="KW-0732">Signal</keyword>
<feature type="signal peptide" evidence="5">
    <location>
        <begin position="1"/>
        <end position="30"/>
    </location>
</feature>
<dbReference type="PANTHER" id="PTHR30222">
    <property type="entry name" value="SPERMIDINE/PUTRESCINE-BINDING PERIPLASMIC PROTEIN"/>
    <property type="match status" value="1"/>
</dbReference>
<evidence type="ECO:0000313" key="6">
    <source>
        <dbReference type="EMBL" id="PYF84553.1"/>
    </source>
</evidence>
<dbReference type="AlphaFoldDB" id="A0A318V8Z3"/>
<keyword evidence="2" id="KW-0813">Transport</keyword>
<protein>
    <submittedName>
        <fullName evidence="6">Spermidine/putrescine-binding protein</fullName>
    </submittedName>
</protein>
<feature type="chain" id="PRO_5016427810" evidence="5">
    <location>
        <begin position="31"/>
        <end position="356"/>
    </location>
</feature>
<dbReference type="GO" id="GO:0015846">
    <property type="term" value="P:polyamine transport"/>
    <property type="evidence" value="ECO:0007669"/>
    <property type="project" value="InterPro"/>
</dbReference>
<dbReference type="Gene3D" id="3.40.190.10">
    <property type="entry name" value="Periplasmic binding protein-like II"/>
    <property type="match status" value="2"/>
</dbReference>
<evidence type="ECO:0000256" key="2">
    <source>
        <dbReference type="ARBA" id="ARBA00022448"/>
    </source>
</evidence>
<dbReference type="PANTHER" id="PTHR30222:SF12">
    <property type="entry name" value="NORSPERMIDINE SENSOR"/>
    <property type="match status" value="1"/>
</dbReference>
<accession>A0A318V8Z3</accession>
<keyword evidence="4" id="KW-0574">Periplasm</keyword>